<dbReference type="GO" id="GO:0005886">
    <property type="term" value="C:plasma membrane"/>
    <property type="evidence" value="ECO:0007669"/>
    <property type="project" value="UniProtKB-SubCell"/>
</dbReference>
<feature type="binding site" evidence="10">
    <location>
        <position position="189"/>
    </location>
    <ligand>
        <name>UDP-N-acetyl-alpha-D-glucosamine</name>
        <dbReference type="ChEBI" id="CHEBI:57705"/>
    </ligand>
</feature>
<dbReference type="Pfam" id="PF03033">
    <property type="entry name" value="Glyco_transf_28"/>
    <property type="match status" value="1"/>
</dbReference>
<evidence type="ECO:0000256" key="7">
    <source>
        <dbReference type="ARBA" id="ARBA00023136"/>
    </source>
</evidence>
<dbReference type="InterPro" id="IPR004276">
    <property type="entry name" value="GlycoTrans_28_N"/>
</dbReference>
<dbReference type="CDD" id="cd03785">
    <property type="entry name" value="GT28_MurG"/>
    <property type="match status" value="1"/>
</dbReference>
<keyword evidence="2 10" id="KW-0132">Cell division</keyword>
<dbReference type="GO" id="GO:0051301">
    <property type="term" value="P:cell division"/>
    <property type="evidence" value="ECO:0007669"/>
    <property type="project" value="UniProtKB-KW"/>
</dbReference>
<evidence type="ECO:0000256" key="3">
    <source>
        <dbReference type="ARBA" id="ARBA00022676"/>
    </source>
</evidence>
<dbReference type="GO" id="GO:0008360">
    <property type="term" value="P:regulation of cell shape"/>
    <property type="evidence" value="ECO:0007669"/>
    <property type="project" value="UniProtKB-KW"/>
</dbReference>
<evidence type="ECO:0000313" key="14">
    <source>
        <dbReference type="Proteomes" id="UP000249396"/>
    </source>
</evidence>
<dbReference type="Proteomes" id="UP000249396">
    <property type="component" value="Unassembled WGS sequence"/>
</dbReference>
<comment type="caution">
    <text evidence="10">Lacks conserved residue(s) required for the propagation of feature annotation.</text>
</comment>
<dbReference type="SUPFAM" id="SSF53756">
    <property type="entry name" value="UDP-Glycosyltransferase/glycogen phosphorylase"/>
    <property type="match status" value="1"/>
</dbReference>
<dbReference type="Gene3D" id="3.40.50.2000">
    <property type="entry name" value="Glycogen Phosphorylase B"/>
    <property type="match status" value="2"/>
</dbReference>
<dbReference type="GO" id="GO:0009252">
    <property type="term" value="P:peptidoglycan biosynthetic process"/>
    <property type="evidence" value="ECO:0007669"/>
    <property type="project" value="UniProtKB-UniRule"/>
</dbReference>
<dbReference type="HAMAP" id="MF_00033">
    <property type="entry name" value="MurG"/>
    <property type="match status" value="1"/>
</dbReference>
<feature type="binding site" evidence="10">
    <location>
        <position position="163"/>
    </location>
    <ligand>
        <name>UDP-N-acetyl-alpha-D-glucosamine</name>
        <dbReference type="ChEBI" id="CHEBI:57705"/>
    </ligand>
</feature>
<comment type="function">
    <text evidence="10">Cell wall formation. Catalyzes the transfer of a GlcNAc subunit on undecaprenyl-pyrophosphoryl-MurNAc-pentapeptide (lipid intermediate I) to form undecaprenyl-pyrophosphoryl-MurNAc-(pentapeptide)GlcNAc (lipid intermediate II).</text>
</comment>
<comment type="subcellular location">
    <subcellularLocation>
        <location evidence="10">Cell membrane</location>
        <topology evidence="10">Peripheral membrane protein</topology>
        <orientation evidence="10">Cytoplasmic side</orientation>
    </subcellularLocation>
</comment>
<comment type="pathway">
    <text evidence="10">Cell wall biogenesis; peptidoglycan biosynthesis.</text>
</comment>
<dbReference type="InterPro" id="IPR007235">
    <property type="entry name" value="Glyco_trans_28_C"/>
</dbReference>
<evidence type="ECO:0000256" key="2">
    <source>
        <dbReference type="ARBA" id="ARBA00022618"/>
    </source>
</evidence>
<keyword evidence="1 10" id="KW-1003">Cell membrane</keyword>
<keyword evidence="5 10" id="KW-0133">Cell shape</keyword>
<dbReference type="EC" id="2.4.1.227" evidence="10"/>
<gene>
    <name evidence="10 13" type="primary">murG</name>
    <name evidence="13" type="ORF">DM484_26510</name>
</gene>
<dbReference type="AlphaFoldDB" id="A0A2W4QU19"/>
<keyword evidence="4 10" id="KW-0808">Transferase</keyword>
<evidence type="ECO:0000256" key="5">
    <source>
        <dbReference type="ARBA" id="ARBA00022960"/>
    </source>
</evidence>
<dbReference type="GO" id="GO:0071555">
    <property type="term" value="P:cell wall organization"/>
    <property type="evidence" value="ECO:0007669"/>
    <property type="project" value="UniProtKB-KW"/>
</dbReference>
<reference evidence="13 14" key="1">
    <citation type="journal article" date="2018" name="Aquat. Microb. Ecol.">
        <title>Gammaproteobacterial methanotrophs dominate.</title>
        <authorList>
            <person name="Rissanen A.J."/>
            <person name="Saarenheimo J."/>
            <person name="Tiirola M."/>
            <person name="Peura S."/>
            <person name="Aalto S.L."/>
            <person name="Karvinen A."/>
            <person name="Nykanen H."/>
        </authorList>
    </citation>
    <scope>NUCLEOTIDE SEQUENCE [LARGE SCALE GENOMIC DNA]</scope>
    <source>
        <strain evidence="13">AMbin10</strain>
    </source>
</reference>
<evidence type="ECO:0000256" key="6">
    <source>
        <dbReference type="ARBA" id="ARBA00022984"/>
    </source>
</evidence>
<feature type="domain" description="Glycosyltransferase family 28 N-terminal" evidence="11">
    <location>
        <begin position="5"/>
        <end position="141"/>
    </location>
</feature>
<sequence length="355" mass="38101">MVARVMILAGGTGGHVFPALAVAEVLRAKGCEVRWMGTRAGLESRVVPNEGIPIEWLTISGFRGKGILAQLKAPIKLLAACWQAGRILHRFKPDVVLGMGGFVAGPGGLMARLMGIPLVIHEQNRIPGTTNRLLVKCSSQVLEAFPESFMAKAGAFCVGNPLRKSIVEAMEVAKPEREKVARLLILGGSLGAKALNEVVPHAIALLDTNLEIRHQTGEAMCAATEALYTSLGIEAEVMPFIRDMAEAYRWADLAVCRAGAVTISELAYASLPSILIPYPFAIDDHQTANARYLMDVGAALLIPQPQLTPQRLAEELNNLIQAPDRIRHMAGKALSIAKPDAAQKVAEICLIEASR</sequence>
<dbReference type="InterPro" id="IPR006009">
    <property type="entry name" value="GlcNAc_MurG"/>
</dbReference>
<dbReference type="EMBL" id="QJPH01000524">
    <property type="protein sequence ID" value="PZN71378.1"/>
    <property type="molecule type" value="Genomic_DNA"/>
</dbReference>
<dbReference type="NCBIfam" id="TIGR01133">
    <property type="entry name" value="murG"/>
    <property type="match status" value="1"/>
</dbReference>
<evidence type="ECO:0000259" key="12">
    <source>
        <dbReference type="Pfam" id="PF04101"/>
    </source>
</evidence>
<dbReference type="GO" id="GO:0050511">
    <property type="term" value="F:undecaprenyldiphospho-muramoylpentapeptide beta-N-acetylglucosaminyltransferase activity"/>
    <property type="evidence" value="ECO:0007669"/>
    <property type="project" value="UniProtKB-UniRule"/>
</dbReference>
<evidence type="ECO:0000256" key="1">
    <source>
        <dbReference type="ARBA" id="ARBA00022475"/>
    </source>
</evidence>
<evidence type="ECO:0000259" key="11">
    <source>
        <dbReference type="Pfam" id="PF03033"/>
    </source>
</evidence>
<comment type="similarity">
    <text evidence="10">Belongs to the glycosyltransferase 28 family. MurG subfamily.</text>
</comment>
<dbReference type="GO" id="GO:0005975">
    <property type="term" value="P:carbohydrate metabolic process"/>
    <property type="evidence" value="ECO:0007669"/>
    <property type="project" value="InterPro"/>
</dbReference>
<keyword evidence="7 10" id="KW-0472">Membrane</keyword>
<dbReference type="PANTHER" id="PTHR21015:SF22">
    <property type="entry name" value="GLYCOSYLTRANSFERASE"/>
    <property type="match status" value="1"/>
</dbReference>
<feature type="binding site" evidence="10">
    <location>
        <position position="124"/>
    </location>
    <ligand>
        <name>UDP-N-acetyl-alpha-D-glucosamine</name>
        <dbReference type="ChEBI" id="CHEBI:57705"/>
    </ligand>
</feature>
<organism evidence="13 14">
    <name type="scientific">Candidatus Methylumidiphilus alinenensis</name>
    <dbReference type="NCBI Taxonomy" id="2202197"/>
    <lineage>
        <taxon>Bacteria</taxon>
        <taxon>Pseudomonadati</taxon>
        <taxon>Pseudomonadota</taxon>
        <taxon>Gammaproteobacteria</taxon>
        <taxon>Methylococcales</taxon>
        <taxon>Candidatus Methylumidiphilus</taxon>
    </lineage>
</organism>
<feature type="domain" description="Glycosyl transferase family 28 C-terminal" evidence="12">
    <location>
        <begin position="183"/>
        <end position="344"/>
    </location>
</feature>
<evidence type="ECO:0000313" key="13">
    <source>
        <dbReference type="EMBL" id="PZN71378.1"/>
    </source>
</evidence>
<evidence type="ECO:0000256" key="8">
    <source>
        <dbReference type="ARBA" id="ARBA00023306"/>
    </source>
</evidence>
<dbReference type="GO" id="GO:0051991">
    <property type="term" value="F:UDP-N-acetyl-D-glucosamine:N-acetylmuramoyl-L-alanyl-D-glutamyl-meso-2,6-diaminopimelyl-D-alanyl-D-alanine-diphosphoundecaprenol 4-beta-N-acetylglucosaminlytransferase activity"/>
    <property type="evidence" value="ECO:0007669"/>
    <property type="project" value="RHEA"/>
</dbReference>
<accession>A0A2W4QU19</accession>
<feature type="binding site" evidence="10">
    <location>
        <position position="286"/>
    </location>
    <ligand>
        <name>UDP-N-acetyl-alpha-D-glucosamine</name>
        <dbReference type="ChEBI" id="CHEBI:57705"/>
    </ligand>
</feature>
<proteinExistence type="inferred from homology"/>
<protein>
    <recommendedName>
        <fullName evidence="10">UDP-N-acetylglucosamine--N-acetylmuramyl-(pentapeptide) pyrophosphoryl-undecaprenol N-acetylglucosamine transferase</fullName>
        <ecNumber evidence="10">2.4.1.227</ecNumber>
    </recommendedName>
    <alternativeName>
        <fullName evidence="10">Undecaprenyl-PP-MurNAc-pentapeptide-UDPGlcNAc GlcNAc transferase</fullName>
    </alternativeName>
</protein>
<dbReference type="Pfam" id="PF04101">
    <property type="entry name" value="Glyco_tran_28_C"/>
    <property type="match status" value="1"/>
</dbReference>
<keyword evidence="3 10" id="KW-0328">Glycosyltransferase</keyword>
<keyword evidence="8 10" id="KW-0131">Cell cycle</keyword>
<dbReference type="UniPathway" id="UPA00219"/>
<evidence type="ECO:0000256" key="10">
    <source>
        <dbReference type="HAMAP-Rule" id="MF_00033"/>
    </source>
</evidence>
<keyword evidence="9 10" id="KW-0961">Cell wall biogenesis/degradation</keyword>
<dbReference type="PANTHER" id="PTHR21015">
    <property type="entry name" value="UDP-N-ACETYLGLUCOSAMINE--N-ACETYLMURAMYL-(PENTAPEPTIDE) PYROPHOSPHORYL-UNDECAPRENOL N-ACETYLGLUCOSAMINE TRANSFERASE 1"/>
    <property type="match status" value="1"/>
</dbReference>
<keyword evidence="6 10" id="KW-0573">Peptidoglycan synthesis</keyword>
<name>A0A2W4QU19_9GAMM</name>
<evidence type="ECO:0000256" key="4">
    <source>
        <dbReference type="ARBA" id="ARBA00022679"/>
    </source>
</evidence>
<comment type="caution">
    <text evidence="13">The sequence shown here is derived from an EMBL/GenBank/DDBJ whole genome shotgun (WGS) entry which is preliminary data.</text>
</comment>
<evidence type="ECO:0000256" key="9">
    <source>
        <dbReference type="ARBA" id="ARBA00023316"/>
    </source>
</evidence>
<feature type="binding site" evidence="10">
    <location>
        <position position="241"/>
    </location>
    <ligand>
        <name>UDP-N-acetyl-alpha-D-glucosamine</name>
        <dbReference type="ChEBI" id="CHEBI:57705"/>
    </ligand>
</feature>
<comment type="catalytic activity">
    <reaction evidence="10">
        <text>di-trans,octa-cis-undecaprenyl diphospho-N-acetyl-alpha-D-muramoyl-L-alanyl-D-glutamyl-meso-2,6-diaminopimeloyl-D-alanyl-D-alanine + UDP-N-acetyl-alpha-D-glucosamine = di-trans,octa-cis-undecaprenyl diphospho-[N-acetyl-alpha-D-glucosaminyl-(1-&gt;4)]-N-acetyl-alpha-D-muramoyl-L-alanyl-D-glutamyl-meso-2,6-diaminopimeloyl-D-alanyl-D-alanine + UDP + H(+)</text>
        <dbReference type="Rhea" id="RHEA:31227"/>
        <dbReference type="ChEBI" id="CHEBI:15378"/>
        <dbReference type="ChEBI" id="CHEBI:57705"/>
        <dbReference type="ChEBI" id="CHEBI:58223"/>
        <dbReference type="ChEBI" id="CHEBI:61387"/>
        <dbReference type="ChEBI" id="CHEBI:61388"/>
        <dbReference type="EC" id="2.4.1.227"/>
    </reaction>
</comment>
<feature type="binding site" evidence="10">
    <location>
        <begin position="12"/>
        <end position="14"/>
    </location>
    <ligand>
        <name>UDP-N-acetyl-alpha-D-glucosamine</name>
        <dbReference type="ChEBI" id="CHEBI:57705"/>
    </ligand>
</feature>